<accession>A0ACD3AIJ9</accession>
<organism evidence="1 2">
    <name type="scientific">Pluteus cervinus</name>
    <dbReference type="NCBI Taxonomy" id="181527"/>
    <lineage>
        <taxon>Eukaryota</taxon>
        <taxon>Fungi</taxon>
        <taxon>Dikarya</taxon>
        <taxon>Basidiomycota</taxon>
        <taxon>Agaricomycotina</taxon>
        <taxon>Agaricomycetes</taxon>
        <taxon>Agaricomycetidae</taxon>
        <taxon>Agaricales</taxon>
        <taxon>Pluteineae</taxon>
        <taxon>Pluteaceae</taxon>
        <taxon>Pluteus</taxon>
    </lineage>
</organism>
<keyword evidence="2" id="KW-1185">Reference proteome</keyword>
<dbReference type="EMBL" id="ML208431">
    <property type="protein sequence ID" value="TFK65597.1"/>
    <property type="molecule type" value="Genomic_DNA"/>
</dbReference>
<name>A0ACD3AIJ9_9AGAR</name>
<sequence>MSSLSLSSKFLRRPQQQQQQPQESKESKESSSSSIASKISGLSKELAIPKSIVELKDQVKKGTFSLDSLSALADALRNTDGIDDRKMLLEHAITFVSTLEPGKFAEEAQQKIIRLFYNDLYHPTGTQIGNQFAFRAADGSGNNIEMPDLGKAGTPYARSVQQGQALPQNRLPDPGLVFDTLLKRDGFVKHPAGLSSLMFAWAALVIHTVFRTSHTDVNINETSSYVDLAPLYGNNQQTQDKLRLLDGRGLLLPDVFAEDRLLLLPPSVCAILVLFSRNHNYIAKKLLEINERGTWVDPATVSPDIPAQKVKLIKQDEEIFQIARLVNCGWFGSVVFSDYFSSILGLVRDGNSWSLNPFGEFRDDDHSLFERGRGNVCSVEFNCLYRWHATTSQPDEQWVQEGFKNIFKGKDPTTVTVDDFKAAAATIQVMEPDVSQWTFGKIKRNPDGSFKDEDLANILQDATDHPAGAFRARGTPAIMRIHEVMGINQNRQWGVCSLNDFRKFLGLKPYASFREWNSDPEIADAAEKLYGKIEHLELYVGLQAEEAKPVMEGAGLCPGYTISRAILSDAIALTRGDRFFTHELTPYNLTAWGFTDCQRDPNAFGFGSTLGRLFLRTLPNHFTENSVYTFFPLMTPDSMKTHLTKLGVADQYDLTRPRAKSATQNISDYGVVAEILKQPANWQEPYGLRATRVIRGKGFYPVEGEEVQRKVIGVIAGSTEAVDKIGNYFYETTRKFIEARSASLVGSKEKVVDLVREVFRVVPLHWTAGEIAGFSIKSKDNPDGDYAPDQLFEMLGDIYSFIFLDPEAATIMPLQKKVSGYIEELLDRIKGTGASSGNRVSSFFTKAKKAEKAEQREIAKQFESLGWSSDQIANAILAILVTSTTELSLVITNLVHLYLGSKDEQDIRSIARGKEPEKLIPYIYEALRLDPTFRGVYRNTQVDQLIAHTSIKANSRVFLDIAQANRNEQAFPNSGAVSVTAHRSNPVLHGDGLFRNLGEALTIKILVQVLRALYSYDNVQRAPGDSGVLQRFTDHTQLQLNHTYLNDSQNLSPWATSLTVKYMSP</sequence>
<dbReference type="Proteomes" id="UP000308600">
    <property type="component" value="Unassembled WGS sequence"/>
</dbReference>
<protein>
    <submittedName>
        <fullName evidence="1">Linoleate diol synthase</fullName>
    </submittedName>
</protein>
<proteinExistence type="predicted"/>
<evidence type="ECO:0000313" key="2">
    <source>
        <dbReference type="Proteomes" id="UP000308600"/>
    </source>
</evidence>
<gene>
    <name evidence="1" type="ORF">BDN72DRAFT_191546</name>
</gene>
<evidence type="ECO:0000313" key="1">
    <source>
        <dbReference type="EMBL" id="TFK65597.1"/>
    </source>
</evidence>
<reference evidence="1 2" key="1">
    <citation type="journal article" date="2019" name="Nat. Ecol. Evol.">
        <title>Megaphylogeny resolves global patterns of mushroom evolution.</title>
        <authorList>
            <person name="Varga T."/>
            <person name="Krizsan K."/>
            <person name="Foldi C."/>
            <person name="Dima B."/>
            <person name="Sanchez-Garcia M."/>
            <person name="Sanchez-Ramirez S."/>
            <person name="Szollosi G.J."/>
            <person name="Szarkandi J.G."/>
            <person name="Papp V."/>
            <person name="Albert L."/>
            <person name="Andreopoulos W."/>
            <person name="Angelini C."/>
            <person name="Antonin V."/>
            <person name="Barry K.W."/>
            <person name="Bougher N.L."/>
            <person name="Buchanan P."/>
            <person name="Buyck B."/>
            <person name="Bense V."/>
            <person name="Catcheside P."/>
            <person name="Chovatia M."/>
            <person name="Cooper J."/>
            <person name="Damon W."/>
            <person name="Desjardin D."/>
            <person name="Finy P."/>
            <person name="Geml J."/>
            <person name="Haridas S."/>
            <person name="Hughes K."/>
            <person name="Justo A."/>
            <person name="Karasinski D."/>
            <person name="Kautmanova I."/>
            <person name="Kiss B."/>
            <person name="Kocsube S."/>
            <person name="Kotiranta H."/>
            <person name="LaButti K.M."/>
            <person name="Lechner B.E."/>
            <person name="Liimatainen K."/>
            <person name="Lipzen A."/>
            <person name="Lukacs Z."/>
            <person name="Mihaltcheva S."/>
            <person name="Morgado L.N."/>
            <person name="Niskanen T."/>
            <person name="Noordeloos M.E."/>
            <person name="Ohm R.A."/>
            <person name="Ortiz-Santana B."/>
            <person name="Ovrebo C."/>
            <person name="Racz N."/>
            <person name="Riley R."/>
            <person name="Savchenko A."/>
            <person name="Shiryaev A."/>
            <person name="Soop K."/>
            <person name="Spirin V."/>
            <person name="Szebenyi C."/>
            <person name="Tomsovsky M."/>
            <person name="Tulloss R.E."/>
            <person name="Uehling J."/>
            <person name="Grigoriev I.V."/>
            <person name="Vagvolgyi C."/>
            <person name="Papp T."/>
            <person name="Martin F.M."/>
            <person name="Miettinen O."/>
            <person name="Hibbett D.S."/>
            <person name="Nagy L.G."/>
        </authorList>
    </citation>
    <scope>NUCLEOTIDE SEQUENCE [LARGE SCALE GENOMIC DNA]</scope>
    <source>
        <strain evidence="1 2">NL-1719</strain>
    </source>
</reference>